<dbReference type="PANTHER" id="PTHR12411">
    <property type="entry name" value="CYSTEINE PROTEASE FAMILY C1-RELATED"/>
    <property type="match status" value="1"/>
</dbReference>
<dbReference type="InterPro" id="IPR000668">
    <property type="entry name" value="Peptidase_C1A_C"/>
</dbReference>
<evidence type="ECO:0000313" key="3">
    <source>
        <dbReference type="EMBL" id="QHS89844.1"/>
    </source>
</evidence>
<dbReference type="SMART" id="SM00645">
    <property type="entry name" value="Pept_C1"/>
    <property type="match status" value="1"/>
</dbReference>
<name>A0A6C0BDG0_9ZZZZ</name>
<organism evidence="3">
    <name type="scientific">viral metagenome</name>
    <dbReference type="NCBI Taxonomy" id="1070528"/>
    <lineage>
        <taxon>unclassified sequences</taxon>
        <taxon>metagenomes</taxon>
        <taxon>organismal metagenomes</taxon>
    </lineage>
</organism>
<evidence type="ECO:0000259" key="2">
    <source>
        <dbReference type="SMART" id="SM00645"/>
    </source>
</evidence>
<proteinExistence type="inferred from homology"/>
<dbReference type="EMBL" id="MN739120">
    <property type="protein sequence ID" value="QHS89844.1"/>
    <property type="molecule type" value="Genomic_DNA"/>
</dbReference>
<dbReference type="InterPro" id="IPR038765">
    <property type="entry name" value="Papain-like_cys_pep_sf"/>
</dbReference>
<dbReference type="InterPro" id="IPR013128">
    <property type="entry name" value="Peptidase_C1A"/>
</dbReference>
<feature type="domain" description="Peptidase C1A papain C-terminal" evidence="2">
    <location>
        <begin position="113"/>
        <end position="321"/>
    </location>
</feature>
<dbReference type="Pfam" id="PF00112">
    <property type="entry name" value="Peptidase_C1"/>
    <property type="match status" value="1"/>
</dbReference>
<dbReference type="SUPFAM" id="SSF54001">
    <property type="entry name" value="Cysteine proteinases"/>
    <property type="match status" value="1"/>
</dbReference>
<reference evidence="3" key="1">
    <citation type="journal article" date="2020" name="Nature">
        <title>Giant virus diversity and host interactions through global metagenomics.</title>
        <authorList>
            <person name="Schulz F."/>
            <person name="Roux S."/>
            <person name="Paez-Espino D."/>
            <person name="Jungbluth S."/>
            <person name="Walsh D.A."/>
            <person name="Denef V.J."/>
            <person name="McMahon K.D."/>
            <person name="Konstantinidis K.T."/>
            <person name="Eloe-Fadrosh E.A."/>
            <person name="Kyrpides N.C."/>
            <person name="Woyke T."/>
        </authorList>
    </citation>
    <scope>NUCLEOTIDE SEQUENCE</scope>
    <source>
        <strain evidence="3">GVMAG-M-3300010160-4</strain>
    </source>
</reference>
<sequence>MYSKIFTIFFSLLVIRVFSNNEKIRISEISWGKYLSMYSDLEIKEDSYINFKNNIDRATKYESVTKTSVNVTPFLHIADHLFTNIFTAAHNYYKKVEVTPSKSKITSSLPLIIPNNFQFSWIEKGIVTSNNNYNFESWIYPVKNLIESIYYITYGYNINLDMMNILKCSNEQAQVENDYFISPYHFLQFSINNLILSSDYKRTQGNICISSSKFDSNELTDIDNFLIGNVGKITTDVNIYRGPIVVELSLDQNKIKYYDESILKIERLNETANYYGLIVGYGKENDESYWLIQTSFGSSWGINGCFKLSIDSTSILTYYQIIF</sequence>
<evidence type="ECO:0000256" key="1">
    <source>
        <dbReference type="ARBA" id="ARBA00008455"/>
    </source>
</evidence>
<accession>A0A6C0BDG0</accession>
<dbReference type="Gene3D" id="3.90.70.10">
    <property type="entry name" value="Cysteine proteinases"/>
    <property type="match status" value="1"/>
</dbReference>
<dbReference type="GO" id="GO:0008234">
    <property type="term" value="F:cysteine-type peptidase activity"/>
    <property type="evidence" value="ECO:0007669"/>
    <property type="project" value="InterPro"/>
</dbReference>
<dbReference type="GO" id="GO:0006508">
    <property type="term" value="P:proteolysis"/>
    <property type="evidence" value="ECO:0007669"/>
    <property type="project" value="InterPro"/>
</dbReference>
<dbReference type="AlphaFoldDB" id="A0A6C0BDG0"/>
<protein>
    <recommendedName>
        <fullName evidence="2">Peptidase C1A papain C-terminal domain-containing protein</fullName>
    </recommendedName>
</protein>
<comment type="similarity">
    <text evidence="1">Belongs to the peptidase C1 family.</text>
</comment>